<dbReference type="GO" id="GO:0005840">
    <property type="term" value="C:ribosome"/>
    <property type="evidence" value="ECO:0007669"/>
    <property type="project" value="UniProtKB-KW"/>
</dbReference>
<dbReference type="InterPro" id="IPR014717">
    <property type="entry name" value="Transl_elong_EF1B/ribsomal_bS6"/>
</dbReference>
<dbReference type="AlphaFoldDB" id="A0A7X1AYM3"/>
<dbReference type="GO" id="GO:0019843">
    <property type="term" value="F:rRNA binding"/>
    <property type="evidence" value="ECO:0007669"/>
    <property type="project" value="InterPro"/>
</dbReference>
<evidence type="ECO:0000256" key="5">
    <source>
        <dbReference type="ARBA" id="ARBA00035294"/>
    </source>
</evidence>
<comment type="similarity">
    <text evidence="1">Belongs to the bacterial ribosomal protein bS6 family.</text>
</comment>
<gene>
    <name evidence="7" type="ORF">H5P30_11460</name>
</gene>
<dbReference type="Gene3D" id="3.30.70.60">
    <property type="match status" value="1"/>
</dbReference>
<dbReference type="GO" id="GO:1990904">
    <property type="term" value="C:ribonucleoprotein complex"/>
    <property type="evidence" value="ECO:0007669"/>
    <property type="project" value="UniProtKB-KW"/>
</dbReference>
<dbReference type="SUPFAM" id="SSF54995">
    <property type="entry name" value="Ribosomal protein S6"/>
    <property type="match status" value="1"/>
</dbReference>
<name>A0A7X1AYM3_9BACT</name>
<dbReference type="InterPro" id="IPR035980">
    <property type="entry name" value="Ribosomal_bS6_sf"/>
</dbReference>
<dbReference type="Pfam" id="PF01250">
    <property type="entry name" value="Ribosomal_S6"/>
    <property type="match status" value="1"/>
</dbReference>
<evidence type="ECO:0000256" key="1">
    <source>
        <dbReference type="ARBA" id="ARBA00009512"/>
    </source>
</evidence>
<sequence>MIKQTSRNYRATFVLDTRGVESSVEELTETYSKVIEEVSGKVESVKNLGSKDFARKAANGLPSGIFVQYEFIAPATAPEEIQEKVRLDRKVNRVMVEHA</sequence>
<evidence type="ECO:0000313" key="7">
    <source>
        <dbReference type="EMBL" id="MBC2602395.1"/>
    </source>
</evidence>
<dbReference type="InterPro" id="IPR000529">
    <property type="entry name" value="Ribosomal_bS6"/>
</dbReference>
<evidence type="ECO:0000256" key="3">
    <source>
        <dbReference type="ARBA" id="ARBA00023274"/>
    </source>
</evidence>
<keyword evidence="3" id="KW-0687">Ribonucleoprotein</keyword>
<accession>A0A7X1AYM3</accession>
<evidence type="ECO:0000256" key="2">
    <source>
        <dbReference type="ARBA" id="ARBA00022980"/>
    </source>
</evidence>
<dbReference type="GO" id="GO:0003735">
    <property type="term" value="F:structural constituent of ribosome"/>
    <property type="evidence" value="ECO:0007669"/>
    <property type="project" value="InterPro"/>
</dbReference>
<protein>
    <recommendedName>
        <fullName evidence="5">Small ribosomal subunit protein bS6</fullName>
    </recommendedName>
    <alternativeName>
        <fullName evidence="6">30S ribosomal protein S6</fullName>
    </alternativeName>
</protein>
<keyword evidence="2 7" id="KW-0689">Ribosomal protein</keyword>
<evidence type="ECO:0000313" key="8">
    <source>
        <dbReference type="Proteomes" id="UP000525652"/>
    </source>
</evidence>
<keyword evidence="8" id="KW-1185">Reference proteome</keyword>
<dbReference type="RefSeq" id="WP_185693081.1">
    <property type="nucleotide sequence ID" value="NZ_JACHVA010000089.1"/>
</dbReference>
<comment type="caution">
    <text evidence="7">The sequence shown here is derived from an EMBL/GenBank/DDBJ whole genome shotgun (WGS) entry which is preliminary data.</text>
</comment>
<organism evidence="7 8">
    <name type="scientific">Puniceicoccus vermicola</name>
    <dbReference type="NCBI Taxonomy" id="388746"/>
    <lineage>
        <taxon>Bacteria</taxon>
        <taxon>Pseudomonadati</taxon>
        <taxon>Verrucomicrobiota</taxon>
        <taxon>Opitutia</taxon>
        <taxon>Puniceicoccales</taxon>
        <taxon>Puniceicoccaceae</taxon>
        <taxon>Puniceicoccus</taxon>
    </lineage>
</organism>
<dbReference type="EMBL" id="JACHVA010000089">
    <property type="protein sequence ID" value="MBC2602395.1"/>
    <property type="molecule type" value="Genomic_DNA"/>
</dbReference>
<dbReference type="GO" id="GO:0006412">
    <property type="term" value="P:translation"/>
    <property type="evidence" value="ECO:0007669"/>
    <property type="project" value="InterPro"/>
</dbReference>
<evidence type="ECO:0000256" key="4">
    <source>
        <dbReference type="ARBA" id="ARBA00035104"/>
    </source>
</evidence>
<dbReference type="Proteomes" id="UP000525652">
    <property type="component" value="Unassembled WGS sequence"/>
</dbReference>
<comment type="function">
    <text evidence="4">Binds together with bS18 to 16S ribosomal RNA.</text>
</comment>
<proteinExistence type="inferred from homology"/>
<evidence type="ECO:0000256" key="6">
    <source>
        <dbReference type="ARBA" id="ARBA00035520"/>
    </source>
</evidence>
<reference evidence="7 8" key="1">
    <citation type="submission" date="2020-07" db="EMBL/GenBank/DDBJ databases">
        <authorList>
            <person name="Feng X."/>
        </authorList>
    </citation>
    <scope>NUCLEOTIDE SEQUENCE [LARGE SCALE GENOMIC DNA]</scope>
    <source>
        <strain evidence="7 8">JCM14086</strain>
    </source>
</reference>